<keyword evidence="2" id="KW-1185">Reference proteome</keyword>
<dbReference type="RefSeq" id="WP_146229904.1">
    <property type="nucleotide sequence ID" value="NZ_QKLU01000012.1"/>
</dbReference>
<dbReference type="AlphaFoldDB" id="A0A318U6D5"/>
<name>A0A318U6D5_9SPHI</name>
<proteinExistence type="predicted"/>
<evidence type="ECO:0000313" key="1">
    <source>
        <dbReference type="EMBL" id="PYF68491.1"/>
    </source>
</evidence>
<protein>
    <submittedName>
        <fullName evidence="1">Uncharacterized protein</fullName>
    </submittedName>
</protein>
<dbReference type="Proteomes" id="UP000248198">
    <property type="component" value="Unassembled WGS sequence"/>
</dbReference>
<dbReference type="EMBL" id="QKLU01000012">
    <property type="protein sequence ID" value="PYF68491.1"/>
    <property type="molecule type" value="Genomic_DNA"/>
</dbReference>
<evidence type="ECO:0000313" key="2">
    <source>
        <dbReference type="Proteomes" id="UP000248198"/>
    </source>
</evidence>
<organism evidence="1 2">
    <name type="scientific">Pedobacter nutrimenti</name>
    <dbReference type="NCBI Taxonomy" id="1241337"/>
    <lineage>
        <taxon>Bacteria</taxon>
        <taxon>Pseudomonadati</taxon>
        <taxon>Bacteroidota</taxon>
        <taxon>Sphingobacteriia</taxon>
        <taxon>Sphingobacteriales</taxon>
        <taxon>Sphingobacteriaceae</taxon>
        <taxon>Pedobacter</taxon>
    </lineage>
</organism>
<sequence length="94" mass="11215">MSLTQHNTVYSYSQNRLEDLPSEEIERYMQECQNTYRFYAKEILDGYDGQSNAKLFKDAHDAFYEWYPVLNAAKKREANKELEDEAMWKRACGE</sequence>
<reference evidence="1 2" key="1">
    <citation type="submission" date="2018-06" db="EMBL/GenBank/DDBJ databases">
        <title>Genomic Encyclopedia of Archaeal and Bacterial Type Strains, Phase II (KMG-II): from individual species to whole genera.</title>
        <authorList>
            <person name="Goeker M."/>
        </authorList>
    </citation>
    <scope>NUCLEOTIDE SEQUENCE [LARGE SCALE GENOMIC DNA]</scope>
    <source>
        <strain evidence="1 2">DSM 27372</strain>
    </source>
</reference>
<gene>
    <name evidence="1" type="ORF">B0O44_11278</name>
</gene>
<accession>A0A318U6D5</accession>
<comment type="caution">
    <text evidence="1">The sequence shown here is derived from an EMBL/GenBank/DDBJ whole genome shotgun (WGS) entry which is preliminary data.</text>
</comment>